<evidence type="ECO:0000259" key="1">
    <source>
        <dbReference type="Pfam" id="PF13966"/>
    </source>
</evidence>
<dbReference type="Proteomes" id="UP000242715">
    <property type="component" value="Unassembled WGS sequence"/>
</dbReference>
<dbReference type="InterPro" id="IPR026960">
    <property type="entry name" value="RVT-Znf"/>
</dbReference>
<evidence type="ECO:0000313" key="2">
    <source>
        <dbReference type="EMBL" id="GAU41430.1"/>
    </source>
</evidence>
<sequence>MQLVNAWLPEDVRDQLLAATVSLKDDDHDFRAWPGGQHGAFSVASAYRILKYIPSSVNNMWHKLWHIEVPERVHTFLWLLKHNRLLTNSRKHRLGLGNATCWCTYSREAFFAADFESWVDINIGILSGDTGSMSWAAYWATAACHALWR</sequence>
<name>A0A2Z6NX37_TRISU</name>
<gene>
    <name evidence="2" type="ORF">TSUD_26100</name>
</gene>
<accession>A0A2Z6NX37</accession>
<proteinExistence type="predicted"/>
<dbReference type="EMBL" id="DF973863">
    <property type="protein sequence ID" value="GAU41430.1"/>
    <property type="molecule type" value="Genomic_DNA"/>
</dbReference>
<reference evidence="3" key="1">
    <citation type="journal article" date="2017" name="Front. Plant Sci.">
        <title>Climate Clever Clovers: New Paradigm to Reduce the Environmental Footprint of Ruminants by Breeding Low Methanogenic Forages Utilizing Haplotype Variation.</title>
        <authorList>
            <person name="Kaur P."/>
            <person name="Appels R."/>
            <person name="Bayer P.E."/>
            <person name="Keeble-Gagnere G."/>
            <person name="Wang J."/>
            <person name="Hirakawa H."/>
            <person name="Shirasawa K."/>
            <person name="Vercoe P."/>
            <person name="Stefanova K."/>
            <person name="Durmic Z."/>
            <person name="Nichols P."/>
            <person name="Revell C."/>
            <person name="Isobe S.N."/>
            <person name="Edwards D."/>
            <person name="Erskine W."/>
        </authorList>
    </citation>
    <scope>NUCLEOTIDE SEQUENCE [LARGE SCALE GENOMIC DNA]</scope>
    <source>
        <strain evidence="3">cv. Daliak</strain>
    </source>
</reference>
<evidence type="ECO:0000313" key="3">
    <source>
        <dbReference type="Proteomes" id="UP000242715"/>
    </source>
</evidence>
<feature type="domain" description="Reverse transcriptase zinc-binding" evidence="1">
    <location>
        <begin position="41"/>
        <end position="105"/>
    </location>
</feature>
<organism evidence="2 3">
    <name type="scientific">Trifolium subterraneum</name>
    <name type="common">Subterranean clover</name>
    <dbReference type="NCBI Taxonomy" id="3900"/>
    <lineage>
        <taxon>Eukaryota</taxon>
        <taxon>Viridiplantae</taxon>
        <taxon>Streptophyta</taxon>
        <taxon>Embryophyta</taxon>
        <taxon>Tracheophyta</taxon>
        <taxon>Spermatophyta</taxon>
        <taxon>Magnoliopsida</taxon>
        <taxon>eudicotyledons</taxon>
        <taxon>Gunneridae</taxon>
        <taxon>Pentapetalae</taxon>
        <taxon>rosids</taxon>
        <taxon>fabids</taxon>
        <taxon>Fabales</taxon>
        <taxon>Fabaceae</taxon>
        <taxon>Papilionoideae</taxon>
        <taxon>50 kb inversion clade</taxon>
        <taxon>NPAAA clade</taxon>
        <taxon>Hologalegina</taxon>
        <taxon>IRL clade</taxon>
        <taxon>Trifolieae</taxon>
        <taxon>Trifolium</taxon>
    </lineage>
</organism>
<keyword evidence="3" id="KW-1185">Reference proteome</keyword>
<protein>
    <recommendedName>
        <fullName evidence="1">Reverse transcriptase zinc-binding domain-containing protein</fullName>
    </recommendedName>
</protein>
<dbReference type="OrthoDB" id="1422167at2759"/>
<dbReference type="AlphaFoldDB" id="A0A2Z6NX37"/>
<dbReference type="Pfam" id="PF13966">
    <property type="entry name" value="zf-RVT"/>
    <property type="match status" value="1"/>
</dbReference>